<sequence>MRNGTRASIHGVGTVDLKLTSRKIVRLQNVQHAPSINKNLVSGLLLLRDGYKLVFESNKLVVSHCGQFIGKEYDSGGLFRLSLMDVCSSVVNHASVSINNDEVDVWHSHARYISSHDIVVPHEQSTPADYLEQSLEEDDSEIAPRKSKRQRISKSFGDDFSVYLVDDTPRSISEVFASSDADDWKEAVRSEMDSIMTNGTWEIVDRPFGCKPVGCERVFKKKLRPDGTIVKYM</sequence>
<dbReference type="EMBL" id="CP144749">
    <property type="protein sequence ID" value="WVZ76802.1"/>
    <property type="molecule type" value="Genomic_DNA"/>
</dbReference>
<gene>
    <name evidence="2" type="ORF">U9M48_024735</name>
</gene>
<evidence type="ECO:0000313" key="2">
    <source>
        <dbReference type="EMBL" id="WVZ76802.1"/>
    </source>
</evidence>
<evidence type="ECO:0000259" key="1">
    <source>
        <dbReference type="Pfam" id="PF22936"/>
    </source>
</evidence>
<dbReference type="PANTHER" id="PTHR47592">
    <property type="entry name" value="PBF68 PROTEIN"/>
    <property type="match status" value="1"/>
</dbReference>
<feature type="domain" description="Retrovirus-related Pol polyprotein from transposon TNT 1-94-like beta-barrel" evidence="1">
    <location>
        <begin position="1"/>
        <end position="51"/>
    </location>
</feature>
<reference evidence="2 3" key="1">
    <citation type="submission" date="2024-02" db="EMBL/GenBank/DDBJ databases">
        <title>High-quality chromosome-scale genome assembly of Pensacola bahiagrass (Paspalum notatum Flugge var. saurae).</title>
        <authorList>
            <person name="Vega J.M."/>
            <person name="Podio M."/>
            <person name="Orjuela J."/>
            <person name="Siena L.A."/>
            <person name="Pessino S.C."/>
            <person name="Combes M.C."/>
            <person name="Mariac C."/>
            <person name="Albertini E."/>
            <person name="Pupilli F."/>
            <person name="Ortiz J.P.A."/>
            <person name="Leblanc O."/>
        </authorList>
    </citation>
    <scope>NUCLEOTIDE SEQUENCE [LARGE SCALE GENOMIC DNA]</scope>
    <source>
        <strain evidence="2">R1</strain>
        <tissue evidence="2">Leaf</tissue>
    </source>
</reference>
<organism evidence="2 3">
    <name type="scientific">Paspalum notatum var. saurae</name>
    <dbReference type="NCBI Taxonomy" id="547442"/>
    <lineage>
        <taxon>Eukaryota</taxon>
        <taxon>Viridiplantae</taxon>
        <taxon>Streptophyta</taxon>
        <taxon>Embryophyta</taxon>
        <taxon>Tracheophyta</taxon>
        <taxon>Spermatophyta</taxon>
        <taxon>Magnoliopsida</taxon>
        <taxon>Liliopsida</taxon>
        <taxon>Poales</taxon>
        <taxon>Poaceae</taxon>
        <taxon>PACMAD clade</taxon>
        <taxon>Panicoideae</taxon>
        <taxon>Andropogonodae</taxon>
        <taxon>Paspaleae</taxon>
        <taxon>Paspalinae</taxon>
        <taxon>Paspalum</taxon>
    </lineage>
</organism>
<proteinExistence type="predicted"/>
<protein>
    <recommendedName>
        <fullName evidence="1">Retrovirus-related Pol polyprotein from transposon TNT 1-94-like beta-barrel domain-containing protein</fullName>
    </recommendedName>
</protein>
<evidence type="ECO:0000313" key="3">
    <source>
        <dbReference type="Proteomes" id="UP001341281"/>
    </source>
</evidence>
<accession>A0AAQ3TTK9</accession>
<dbReference type="Pfam" id="PF22936">
    <property type="entry name" value="Pol_BBD"/>
    <property type="match status" value="1"/>
</dbReference>
<name>A0AAQ3TTK9_PASNO</name>
<keyword evidence="3" id="KW-1185">Reference proteome</keyword>
<dbReference type="InterPro" id="IPR054722">
    <property type="entry name" value="PolX-like_BBD"/>
</dbReference>
<dbReference type="AlphaFoldDB" id="A0AAQ3TTK9"/>
<dbReference type="Proteomes" id="UP001341281">
    <property type="component" value="Chromosome 05"/>
</dbReference>
<dbReference type="PANTHER" id="PTHR47592:SF27">
    <property type="entry name" value="OS08G0421700 PROTEIN"/>
    <property type="match status" value="1"/>
</dbReference>